<dbReference type="EMBL" id="CAJMWZ010005082">
    <property type="protein sequence ID" value="CAE6500183.1"/>
    <property type="molecule type" value="Genomic_DNA"/>
</dbReference>
<reference evidence="1" key="1">
    <citation type="submission" date="2021-01" db="EMBL/GenBank/DDBJ databases">
        <authorList>
            <person name="Kaushik A."/>
        </authorList>
    </citation>
    <scope>NUCLEOTIDE SEQUENCE</scope>
    <source>
        <strain evidence="1">Type strain: AG8-Rh-89/</strain>
    </source>
</reference>
<dbReference type="Proteomes" id="UP000663850">
    <property type="component" value="Unassembled WGS sequence"/>
</dbReference>
<evidence type="ECO:0000313" key="1">
    <source>
        <dbReference type="EMBL" id="CAE6500183.1"/>
    </source>
</evidence>
<comment type="caution">
    <text evidence="1">The sequence shown here is derived from an EMBL/GenBank/DDBJ whole genome shotgun (WGS) entry which is preliminary data.</text>
</comment>
<gene>
    <name evidence="1" type="ORF">RDB_LOCUS94353</name>
</gene>
<name>A0A8H3CZ45_9AGAM</name>
<sequence>MSGTTEASGLSGVLFLFSRYLAHERDSQQNPDWELLDEKIYEFALRYLLVVDGYHRGAVHHILEVHKGTSKWAHTPKHIDAEDSRLIMAAFVKRFSSNDIPDILASRDPGMTLCLVSLAVDGDSQDLLPAVIERTIESGWSMFLDIEPMDDPEPIARMILSAMLWMICPPHEQRYHITLTTQTGIIRSIHNGEFVDLIARIMTRLNLPNVVWRDRDIALLDSVDILFEALELFFDKGELEHGFQDYAPRWQRFYQHMIVGGSRMSTSTLHAPSFQPTHTQCTKSWLLIARCIGLEPEASNIIGISCSSGRCPGAYSPRFGCSSCAQAIYCDVRCQAMHRRFGDCRPGPKHARHES</sequence>
<organism evidence="1 2">
    <name type="scientific">Rhizoctonia solani</name>
    <dbReference type="NCBI Taxonomy" id="456999"/>
    <lineage>
        <taxon>Eukaryota</taxon>
        <taxon>Fungi</taxon>
        <taxon>Dikarya</taxon>
        <taxon>Basidiomycota</taxon>
        <taxon>Agaricomycotina</taxon>
        <taxon>Agaricomycetes</taxon>
        <taxon>Cantharellales</taxon>
        <taxon>Ceratobasidiaceae</taxon>
        <taxon>Rhizoctonia</taxon>
    </lineage>
</organism>
<dbReference type="AlphaFoldDB" id="A0A8H3CZ45"/>
<proteinExistence type="predicted"/>
<protein>
    <recommendedName>
        <fullName evidence="3">MYND-type domain-containing protein</fullName>
    </recommendedName>
</protein>
<evidence type="ECO:0000313" key="2">
    <source>
        <dbReference type="Proteomes" id="UP000663850"/>
    </source>
</evidence>
<accession>A0A8H3CZ45</accession>
<evidence type="ECO:0008006" key="3">
    <source>
        <dbReference type="Google" id="ProtNLM"/>
    </source>
</evidence>